<evidence type="ECO:0000256" key="1">
    <source>
        <dbReference type="SAM" id="MobiDB-lite"/>
    </source>
</evidence>
<dbReference type="AlphaFoldDB" id="A0A233VIT9"/>
<reference evidence="3" key="1">
    <citation type="submission" date="2017-04" db="EMBL/GenBank/DDBJ databases">
        <title>Finegoldia magna isolated from orthopedic joint implant-associated infections.</title>
        <authorList>
            <person name="Bjorklund S."/>
            <person name="Bruggemann H."/>
            <person name="Jensen A."/>
            <person name="Hellmark B."/>
            <person name="Soderquist B."/>
        </authorList>
    </citation>
    <scope>NUCLEOTIDE SEQUENCE [LARGE SCALE GENOMIC DNA]</scope>
    <source>
        <strain evidence="3">12T273</strain>
    </source>
</reference>
<protein>
    <submittedName>
        <fullName evidence="2">Uncharacterized protein</fullName>
    </submittedName>
</protein>
<dbReference type="EMBL" id="NDYE01000012">
    <property type="protein sequence ID" value="OXZ32308.1"/>
    <property type="molecule type" value="Genomic_DNA"/>
</dbReference>
<proteinExistence type="predicted"/>
<dbReference type="Proteomes" id="UP000215546">
    <property type="component" value="Unassembled WGS sequence"/>
</dbReference>
<dbReference type="RefSeq" id="WP_094208607.1">
    <property type="nucleotide sequence ID" value="NZ_JAWFXD010000002.1"/>
</dbReference>
<accession>A0A233VIT9</accession>
<organism evidence="2 3">
    <name type="scientific">Finegoldia magna</name>
    <name type="common">Peptostreptococcus magnus</name>
    <dbReference type="NCBI Taxonomy" id="1260"/>
    <lineage>
        <taxon>Bacteria</taxon>
        <taxon>Bacillati</taxon>
        <taxon>Bacillota</taxon>
        <taxon>Tissierellia</taxon>
        <taxon>Tissierellales</taxon>
        <taxon>Peptoniphilaceae</taxon>
        <taxon>Finegoldia</taxon>
    </lineage>
</organism>
<evidence type="ECO:0000313" key="2">
    <source>
        <dbReference type="EMBL" id="OXZ32308.1"/>
    </source>
</evidence>
<gene>
    <name evidence="2" type="ORF">B9N55_05685</name>
</gene>
<evidence type="ECO:0000313" key="3">
    <source>
        <dbReference type="Proteomes" id="UP000215546"/>
    </source>
</evidence>
<comment type="caution">
    <text evidence="2">The sequence shown here is derived from an EMBL/GenBank/DDBJ whole genome shotgun (WGS) entry which is preliminary data.</text>
</comment>
<feature type="compositionally biased region" description="Low complexity" evidence="1">
    <location>
        <begin position="58"/>
        <end position="78"/>
    </location>
</feature>
<name>A0A233VIT9_FINMA</name>
<feature type="region of interest" description="Disordered" evidence="1">
    <location>
        <begin position="51"/>
        <end position="82"/>
    </location>
</feature>
<sequence length="137" mass="16745">MFSFLSLVITIIVVKFFANYFIHISSSRRYQKNFNRKDYRKKKTLEDLRKDKSNTKLSYNKSNNSQYNQNNINNFEQTNNRKENQKLIDKDFFEEKNDELELIRVEINDEFKHKDELKKAIIMKEIIDKPLSLRNRR</sequence>